<dbReference type="InterPro" id="IPR040690">
    <property type="entry name" value="FtsX_ECD"/>
</dbReference>
<evidence type="ECO:0000259" key="15">
    <source>
        <dbReference type="Pfam" id="PF18075"/>
    </source>
</evidence>
<dbReference type="PIRSF" id="PIRSF003097">
    <property type="entry name" value="FtsX"/>
    <property type="match status" value="1"/>
</dbReference>
<evidence type="ECO:0000313" key="16">
    <source>
        <dbReference type="EMBL" id="MDT9591566.1"/>
    </source>
</evidence>
<keyword evidence="10 12" id="KW-0472">Membrane</keyword>
<evidence type="ECO:0000256" key="4">
    <source>
        <dbReference type="ARBA" id="ARBA00011160"/>
    </source>
</evidence>
<keyword evidence="11 12" id="KW-0131">Cell cycle</keyword>
<keyword evidence="6 12" id="KW-1003">Cell membrane</keyword>
<dbReference type="Pfam" id="PF02687">
    <property type="entry name" value="FtsX"/>
    <property type="match status" value="1"/>
</dbReference>
<keyword evidence="9 13" id="KW-1133">Transmembrane helix</keyword>
<evidence type="ECO:0000256" key="10">
    <source>
        <dbReference type="ARBA" id="ARBA00023136"/>
    </source>
</evidence>
<feature type="domain" description="FtsX extracellular" evidence="15">
    <location>
        <begin position="56"/>
        <end position="162"/>
    </location>
</feature>
<proteinExistence type="inferred from homology"/>
<keyword evidence="8 13" id="KW-0812">Transmembrane</keyword>
<dbReference type="PANTHER" id="PTHR47755">
    <property type="entry name" value="CELL DIVISION PROTEIN FTSX"/>
    <property type="match status" value="1"/>
</dbReference>
<dbReference type="InterPro" id="IPR003838">
    <property type="entry name" value="ABC3_permease_C"/>
</dbReference>
<evidence type="ECO:0000259" key="14">
    <source>
        <dbReference type="Pfam" id="PF02687"/>
    </source>
</evidence>
<name>A0ABU3PQV1_9ACTN</name>
<dbReference type="InterPro" id="IPR047929">
    <property type="entry name" value="FtsX_actino"/>
</dbReference>
<evidence type="ECO:0000256" key="3">
    <source>
        <dbReference type="ARBA" id="ARBA00007379"/>
    </source>
</evidence>
<evidence type="ECO:0000256" key="13">
    <source>
        <dbReference type="SAM" id="Phobius"/>
    </source>
</evidence>
<keyword evidence="17" id="KW-1185">Reference proteome</keyword>
<gene>
    <name evidence="16" type="primary">ftsX</name>
    <name evidence="16" type="ORF">RDV89_00710</name>
</gene>
<evidence type="ECO:0000256" key="6">
    <source>
        <dbReference type="ARBA" id="ARBA00022475"/>
    </source>
</evidence>
<dbReference type="EMBL" id="JAVYII010000001">
    <property type="protein sequence ID" value="MDT9591566.1"/>
    <property type="molecule type" value="Genomic_DNA"/>
</dbReference>
<evidence type="ECO:0000256" key="11">
    <source>
        <dbReference type="ARBA" id="ARBA00023306"/>
    </source>
</evidence>
<comment type="subunit">
    <text evidence="4">Forms a membrane-associated complex with FtsE.</text>
</comment>
<evidence type="ECO:0000313" key="17">
    <source>
        <dbReference type="Proteomes" id="UP001268542"/>
    </source>
</evidence>
<dbReference type="InterPro" id="IPR004513">
    <property type="entry name" value="FtsX"/>
</dbReference>
<accession>A0ABU3PQV1</accession>
<feature type="transmembrane region" description="Helical" evidence="13">
    <location>
        <begin position="225"/>
        <end position="258"/>
    </location>
</feature>
<protein>
    <recommendedName>
        <fullName evidence="5 12">Cell division protein FtsX</fullName>
    </recommendedName>
</protein>
<evidence type="ECO:0000256" key="5">
    <source>
        <dbReference type="ARBA" id="ARBA00021907"/>
    </source>
</evidence>
<evidence type="ECO:0000256" key="2">
    <source>
        <dbReference type="ARBA" id="ARBA00004651"/>
    </source>
</evidence>
<dbReference type="PANTHER" id="PTHR47755:SF1">
    <property type="entry name" value="CELL DIVISION PROTEIN FTSX"/>
    <property type="match status" value="1"/>
</dbReference>
<evidence type="ECO:0000256" key="7">
    <source>
        <dbReference type="ARBA" id="ARBA00022618"/>
    </source>
</evidence>
<feature type="transmembrane region" description="Helical" evidence="13">
    <location>
        <begin position="21"/>
        <end position="41"/>
    </location>
</feature>
<evidence type="ECO:0000256" key="1">
    <source>
        <dbReference type="ARBA" id="ARBA00003552"/>
    </source>
</evidence>
<feature type="domain" description="ABC3 transporter permease C-terminal" evidence="14">
    <location>
        <begin position="189"/>
        <end position="304"/>
    </location>
</feature>
<feature type="transmembrane region" description="Helical" evidence="13">
    <location>
        <begin position="180"/>
        <end position="204"/>
    </location>
</feature>
<comment type="caution">
    <text evidence="16">The sequence shown here is derived from an EMBL/GenBank/DDBJ whole genome shotgun (WGS) entry which is preliminary data.</text>
</comment>
<organism evidence="16 17">
    <name type="scientific">Nocardioides imazamoxiresistens</name>
    <dbReference type="NCBI Taxonomy" id="3231893"/>
    <lineage>
        <taxon>Bacteria</taxon>
        <taxon>Bacillati</taxon>
        <taxon>Actinomycetota</taxon>
        <taxon>Actinomycetes</taxon>
        <taxon>Propionibacteriales</taxon>
        <taxon>Nocardioidaceae</taxon>
        <taxon>Nocardioides</taxon>
    </lineage>
</organism>
<keyword evidence="7 12" id="KW-0132">Cell division</keyword>
<comment type="subcellular location">
    <subcellularLocation>
        <location evidence="2">Cell membrane</location>
        <topology evidence="2">Multi-pass membrane protein</topology>
    </subcellularLocation>
</comment>
<comment type="function">
    <text evidence="1">Part of the ABC transporter FtsEX involved in cellular division.</text>
</comment>
<evidence type="ECO:0000256" key="8">
    <source>
        <dbReference type="ARBA" id="ARBA00022692"/>
    </source>
</evidence>
<evidence type="ECO:0000256" key="9">
    <source>
        <dbReference type="ARBA" id="ARBA00022989"/>
    </source>
</evidence>
<feature type="transmembrane region" description="Helical" evidence="13">
    <location>
        <begin position="278"/>
        <end position="300"/>
    </location>
</feature>
<dbReference type="RefSeq" id="WP_315730528.1">
    <property type="nucleotide sequence ID" value="NZ_JAVYII010000001.1"/>
</dbReference>
<sequence>MQLRYVFTELGQGLRRNVSMHLAVVLTLFVSLTLVGVGVLLKQQADIADEQFGSQVEITVYLCNETDNVAPCNGGVTEEQRAAITQAIEDSPETSGLRTESKQDAFDKTYALAESNGDTRLLEGDDAAVTVEDFNESIWISLNDPEQSDGVVSAIQNLPGVLRISDQRELLEPVFDVLDAAQWAAVGTAVILVVAALLLVGNTIRLAAFARRKEIGIMRLVGASTLYIALPFLLEALVTALLGVLLAGGALAALLRFVVHDRAADTLRFMPWVDAGDFGVALLVIGVLGPLLTVLPTLLLTRKYLKV</sequence>
<dbReference type="Pfam" id="PF18075">
    <property type="entry name" value="FtsX_ECD"/>
    <property type="match status" value="1"/>
</dbReference>
<reference evidence="16 17" key="1">
    <citation type="submission" date="2023-08" db="EMBL/GenBank/DDBJ databases">
        <title>Nocardioides seae sp. nov., a bacterium isolated from a soil.</title>
        <authorList>
            <person name="Wang X."/>
        </authorList>
    </citation>
    <scope>NUCLEOTIDE SEQUENCE [LARGE SCALE GENOMIC DNA]</scope>
    <source>
        <strain evidence="16 17">YZH12</strain>
    </source>
</reference>
<dbReference type="Gene3D" id="3.30.70.3040">
    <property type="match status" value="1"/>
</dbReference>
<dbReference type="Proteomes" id="UP001268542">
    <property type="component" value="Unassembled WGS sequence"/>
</dbReference>
<evidence type="ECO:0000256" key="12">
    <source>
        <dbReference type="PIRNR" id="PIRNR003097"/>
    </source>
</evidence>
<comment type="similarity">
    <text evidence="3 12">Belongs to the ABC-4 integral membrane protein family. FtsX subfamily.</text>
</comment>
<dbReference type="NCBIfam" id="NF038346">
    <property type="entry name" value="FtsX_actino"/>
    <property type="match status" value="1"/>
</dbReference>